<proteinExistence type="inferred from homology"/>
<feature type="active site" description="Proton acceptor" evidence="2">
    <location>
        <position position="122"/>
    </location>
</feature>
<evidence type="ECO:0000313" key="5">
    <source>
        <dbReference type="Proteomes" id="UP001202117"/>
    </source>
</evidence>
<dbReference type="InterPro" id="IPR014051">
    <property type="entry name" value="Phosphoesterase_HXTX"/>
</dbReference>
<reference evidence="4 5" key="1">
    <citation type="submission" date="2022-02" db="EMBL/GenBank/DDBJ databases">
        <title>Halomonas fukangensis sp. nov., a halophilic bacterium isolated from a bulk soil of Kalidium foliatum at Fukang.</title>
        <authorList>
            <person name="Huang Y."/>
        </authorList>
    </citation>
    <scope>NUCLEOTIDE SEQUENCE [LARGE SCALE GENOMIC DNA]</scope>
    <source>
        <strain evidence="4 5">EGI 63088</strain>
    </source>
</reference>
<accession>A0ABS9RTR6</accession>
<comment type="catalytic activity">
    <reaction evidence="2">
        <text>a 3'-end 2',3'-cyclophospho-ribonucleotide-RNA + H2O = a 3'-end 2'-phospho-ribonucleotide-RNA + H(+)</text>
        <dbReference type="Rhea" id="RHEA:11828"/>
        <dbReference type="Rhea" id="RHEA-COMP:10464"/>
        <dbReference type="Rhea" id="RHEA-COMP:17353"/>
        <dbReference type="ChEBI" id="CHEBI:15377"/>
        <dbReference type="ChEBI" id="CHEBI:15378"/>
        <dbReference type="ChEBI" id="CHEBI:83064"/>
        <dbReference type="ChEBI" id="CHEBI:173113"/>
        <dbReference type="EC" id="3.1.4.58"/>
    </reaction>
</comment>
<gene>
    <name evidence="4" type="primary">thpR</name>
    <name evidence="4" type="ORF">MKP05_08870</name>
</gene>
<dbReference type="SUPFAM" id="SSF55144">
    <property type="entry name" value="LigT-like"/>
    <property type="match status" value="1"/>
</dbReference>
<feature type="short sequence motif" description="HXTX 2" evidence="2">
    <location>
        <begin position="122"/>
        <end position="125"/>
    </location>
</feature>
<feature type="short sequence motif" description="HXTX 1" evidence="2">
    <location>
        <begin position="40"/>
        <end position="43"/>
    </location>
</feature>
<dbReference type="InterPro" id="IPR004175">
    <property type="entry name" value="RNA_CPDase"/>
</dbReference>
<comment type="similarity">
    <text evidence="2">Belongs to the 2H phosphoesterase superfamily. ThpR family.</text>
</comment>
<evidence type="ECO:0000256" key="1">
    <source>
        <dbReference type="ARBA" id="ARBA00022801"/>
    </source>
</evidence>
<dbReference type="Gene3D" id="3.90.1140.10">
    <property type="entry name" value="Cyclic phosphodiesterase"/>
    <property type="match status" value="1"/>
</dbReference>
<sequence length="176" mass="19797">MMRLFFGLWPDEALRHELATLARQVQGTCGGRRPRDEALHLTLAFLGDVSPARASRLITLTRHFDCPTGQWTLDHLGYFRRGGILWLGSQSPAPGLEVLYQTLWKELTVCGFTPPRRPFLPHVTLLRKALHPPATTCLSTSLEWRFNQLALIHSVPQQRGGCYATLARTALPKEST</sequence>
<dbReference type="EMBL" id="JAKVPY010000008">
    <property type="protein sequence ID" value="MCH4563242.1"/>
    <property type="molecule type" value="Genomic_DNA"/>
</dbReference>
<name>A0ABS9RTR6_9GAMM</name>
<evidence type="ECO:0000256" key="2">
    <source>
        <dbReference type="HAMAP-Rule" id="MF_01940"/>
    </source>
</evidence>
<keyword evidence="5" id="KW-1185">Reference proteome</keyword>
<protein>
    <recommendedName>
        <fullName evidence="2">RNA 2',3'-cyclic phosphodiesterase</fullName>
        <shortName evidence="2">RNA 2',3'-CPDase</shortName>
        <ecNumber evidence="2">3.1.4.58</ecNumber>
    </recommendedName>
</protein>
<dbReference type="HAMAP" id="MF_01940">
    <property type="entry name" value="RNA_CPDase"/>
    <property type="match status" value="1"/>
</dbReference>
<dbReference type="Pfam" id="PF02834">
    <property type="entry name" value="LigT_PEase"/>
    <property type="match status" value="1"/>
</dbReference>
<evidence type="ECO:0000313" key="4">
    <source>
        <dbReference type="EMBL" id="MCH4563242.1"/>
    </source>
</evidence>
<dbReference type="EC" id="3.1.4.58" evidence="2"/>
<dbReference type="PANTHER" id="PTHR35561">
    <property type="entry name" value="RNA 2',3'-CYCLIC PHOSPHODIESTERASE"/>
    <property type="match status" value="1"/>
</dbReference>
<organism evidence="4 5">
    <name type="scientific">Halomonas flagellata</name>
    <dbReference type="NCBI Taxonomy" id="2920385"/>
    <lineage>
        <taxon>Bacteria</taxon>
        <taxon>Pseudomonadati</taxon>
        <taxon>Pseudomonadota</taxon>
        <taxon>Gammaproteobacteria</taxon>
        <taxon>Oceanospirillales</taxon>
        <taxon>Halomonadaceae</taxon>
        <taxon>Halomonas</taxon>
    </lineage>
</organism>
<dbReference type="PANTHER" id="PTHR35561:SF1">
    <property type="entry name" value="RNA 2',3'-CYCLIC PHOSPHODIESTERASE"/>
    <property type="match status" value="1"/>
</dbReference>
<keyword evidence="1 2" id="KW-0378">Hydrolase</keyword>
<dbReference type="RefSeq" id="WP_240567959.1">
    <property type="nucleotide sequence ID" value="NZ_JAKVPY010000008.1"/>
</dbReference>
<dbReference type="NCBIfam" id="TIGR02258">
    <property type="entry name" value="2_5_ligase"/>
    <property type="match status" value="1"/>
</dbReference>
<feature type="domain" description="Phosphoesterase HXTX" evidence="3">
    <location>
        <begin position="9"/>
        <end position="86"/>
    </location>
</feature>
<comment type="caution">
    <text evidence="4">The sequence shown here is derived from an EMBL/GenBank/DDBJ whole genome shotgun (WGS) entry which is preliminary data.</text>
</comment>
<dbReference type="InterPro" id="IPR009097">
    <property type="entry name" value="Cyclic_Pdiesterase"/>
</dbReference>
<evidence type="ECO:0000259" key="3">
    <source>
        <dbReference type="Pfam" id="PF02834"/>
    </source>
</evidence>
<comment type="function">
    <text evidence="2">Hydrolyzes RNA 2',3'-cyclic phosphodiester to an RNA 2'-phosphomonoester.</text>
</comment>
<feature type="active site" description="Proton donor" evidence="2">
    <location>
        <position position="40"/>
    </location>
</feature>
<dbReference type="Proteomes" id="UP001202117">
    <property type="component" value="Unassembled WGS sequence"/>
</dbReference>